<dbReference type="InParanoid" id="A0A163BD56"/>
<dbReference type="AlphaFoldDB" id="A0A163BD56"/>
<dbReference type="RefSeq" id="XP_018298811.1">
    <property type="nucleotide sequence ID" value="XM_018440859.1"/>
</dbReference>
<evidence type="ECO:0000313" key="7">
    <source>
        <dbReference type="Proteomes" id="UP000077315"/>
    </source>
</evidence>
<feature type="domain" description="Small ribosomal subunit protein mS41 SAM" evidence="5">
    <location>
        <begin position="36"/>
        <end position="91"/>
    </location>
</feature>
<dbReference type="GeneID" id="29001765"/>
<evidence type="ECO:0000256" key="3">
    <source>
        <dbReference type="ARBA" id="ARBA00023128"/>
    </source>
</evidence>
<keyword evidence="7" id="KW-1185">Reference proteome</keyword>
<evidence type="ECO:0000256" key="2">
    <source>
        <dbReference type="ARBA" id="ARBA00010492"/>
    </source>
</evidence>
<evidence type="ECO:0000259" key="5">
    <source>
        <dbReference type="SMART" id="SM01238"/>
    </source>
</evidence>
<dbReference type="SMART" id="SM01238">
    <property type="entry name" value="IGR"/>
    <property type="match status" value="1"/>
</dbReference>
<keyword evidence="3" id="KW-0496">Mitochondrion</keyword>
<dbReference type="VEuPathDB" id="FungiDB:PHYBLDRAFT_61822"/>
<proteinExistence type="inferred from homology"/>
<dbReference type="EMBL" id="KV440971">
    <property type="protein sequence ID" value="OAD80771.1"/>
    <property type="molecule type" value="Genomic_DNA"/>
</dbReference>
<evidence type="ECO:0000313" key="6">
    <source>
        <dbReference type="EMBL" id="OAD80771.1"/>
    </source>
</evidence>
<comment type="subcellular location">
    <subcellularLocation>
        <location evidence="1">Mitochondrion</location>
    </subcellularLocation>
</comment>
<sequence length="106" mass="11990">MFSIVRTPFIRNVRSLHTATGRAATVPQPRGNVSDVEGFLKAIGRGCEENAGKFESWEKLFTADSRTMKNDGISVKQRKYILGWLEQYRQGKDIYAISVPSPKKKK</sequence>
<evidence type="ECO:0000256" key="1">
    <source>
        <dbReference type="ARBA" id="ARBA00004173"/>
    </source>
</evidence>
<evidence type="ECO:0000256" key="4">
    <source>
        <dbReference type="ARBA" id="ARBA00035129"/>
    </source>
</evidence>
<protein>
    <recommendedName>
        <fullName evidence="4">Small ribosomal subunit protein mS41</fullName>
    </recommendedName>
</protein>
<dbReference type="InterPro" id="IPR039603">
    <property type="entry name" value="Ribosomal_mS41"/>
</dbReference>
<dbReference type="PANTHER" id="PTHR28235:SF1">
    <property type="entry name" value="SMALL RIBOSOMAL SUBUNIT PROTEIN MS41"/>
    <property type="match status" value="1"/>
</dbReference>
<dbReference type="PANTHER" id="PTHR28235">
    <property type="entry name" value="PROTEIN FYV4, MITOCHONDRIAL"/>
    <property type="match status" value="1"/>
</dbReference>
<comment type="similarity">
    <text evidence="2">Belongs to the mitochondrion-specific ribosomal protein mS41 family.</text>
</comment>
<accession>A0A163BD56</accession>
<dbReference type="OrthoDB" id="18595at2759"/>
<dbReference type="GO" id="GO:0005739">
    <property type="term" value="C:mitochondrion"/>
    <property type="evidence" value="ECO:0007669"/>
    <property type="project" value="UniProtKB-SubCell"/>
</dbReference>
<name>A0A163BD56_PHYB8</name>
<reference evidence="7" key="1">
    <citation type="submission" date="2015-06" db="EMBL/GenBank/DDBJ databases">
        <title>Expansion of signal transduction pathways in fungi by whole-genome duplication.</title>
        <authorList>
            <consortium name="DOE Joint Genome Institute"/>
            <person name="Corrochano L.M."/>
            <person name="Kuo A."/>
            <person name="Marcet-Houben M."/>
            <person name="Polaino S."/>
            <person name="Salamov A."/>
            <person name="Villalobos J.M."/>
            <person name="Alvarez M.I."/>
            <person name="Avalos J."/>
            <person name="Benito E.P."/>
            <person name="Benoit I."/>
            <person name="Burger G."/>
            <person name="Camino L.P."/>
            <person name="Canovas D."/>
            <person name="Cerda-Olmedo E."/>
            <person name="Cheng J.-F."/>
            <person name="Dominguez A."/>
            <person name="Elias M."/>
            <person name="Eslava A.P."/>
            <person name="Glaser F."/>
            <person name="Grimwood J."/>
            <person name="Gutierrez G."/>
            <person name="Heitman J."/>
            <person name="Henrissat B."/>
            <person name="Iturriaga E.A."/>
            <person name="Lang B.F."/>
            <person name="Lavin J.L."/>
            <person name="Lee S."/>
            <person name="Li W."/>
            <person name="Lindquist E."/>
            <person name="Lopez-Garcia S."/>
            <person name="Luque E.M."/>
            <person name="Marcos A.T."/>
            <person name="Martin J."/>
            <person name="McCluskey K."/>
            <person name="Medina H.R."/>
            <person name="Miralles-Duran A."/>
            <person name="Miyazaki A."/>
            <person name="Munoz-Torres E."/>
            <person name="Oguiza J.A."/>
            <person name="Ohm R."/>
            <person name="Olmedo M."/>
            <person name="Orejas M."/>
            <person name="Ortiz-Castellanos L."/>
            <person name="Pisabarro A.G."/>
            <person name="Rodriguez-Romero J."/>
            <person name="Ruiz-Herrera J."/>
            <person name="Ruiz-Vazquez R."/>
            <person name="Sanz C."/>
            <person name="Schackwitz W."/>
            <person name="Schmutz J."/>
            <person name="Shahriari M."/>
            <person name="Shelest E."/>
            <person name="Silva-Franco F."/>
            <person name="Soanes D."/>
            <person name="Syed K."/>
            <person name="Tagua V.G."/>
            <person name="Talbot N.J."/>
            <person name="Thon M."/>
            <person name="De vries R.P."/>
            <person name="Wiebenga A."/>
            <person name="Yadav J.S."/>
            <person name="Braun E.L."/>
            <person name="Baker S."/>
            <person name="Garre V."/>
            <person name="Horwitz B."/>
            <person name="Torres-Martinez S."/>
            <person name="Idnurm A."/>
            <person name="Herrera-Estrella A."/>
            <person name="Gabaldon T."/>
            <person name="Grigoriev I.V."/>
        </authorList>
    </citation>
    <scope>NUCLEOTIDE SEQUENCE [LARGE SCALE GENOMIC DNA]</scope>
    <source>
        <strain evidence="7">NRRL 1555(-)</strain>
    </source>
</reference>
<dbReference type="STRING" id="763407.A0A163BD56"/>
<dbReference type="Proteomes" id="UP000077315">
    <property type="component" value="Unassembled WGS sequence"/>
</dbReference>
<organism evidence="6 7">
    <name type="scientific">Phycomyces blakesleeanus (strain ATCC 8743b / DSM 1359 / FGSC 10004 / NBRC 33097 / NRRL 1555)</name>
    <dbReference type="NCBI Taxonomy" id="763407"/>
    <lineage>
        <taxon>Eukaryota</taxon>
        <taxon>Fungi</taxon>
        <taxon>Fungi incertae sedis</taxon>
        <taxon>Mucoromycota</taxon>
        <taxon>Mucoromycotina</taxon>
        <taxon>Mucoromycetes</taxon>
        <taxon>Mucorales</taxon>
        <taxon>Phycomycetaceae</taxon>
        <taxon>Phycomyces</taxon>
    </lineage>
</organism>
<dbReference type="Pfam" id="PF09597">
    <property type="entry name" value="SAM_Ribosomal_mS41"/>
    <property type="match status" value="1"/>
</dbReference>
<gene>
    <name evidence="6" type="ORF">PHYBLDRAFT_61822</name>
</gene>
<dbReference type="FunCoup" id="A0A163BD56">
    <property type="interactions" value="189"/>
</dbReference>
<dbReference type="InterPro" id="IPR019083">
    <property type="entry name" value="SAM_Ribosomal_mS41"/>
</dbReference>